<reference evidence="8 9" key="1">
    <citation type="submission" date="2014-07" db="EMBL/GenBank/DDBJ databases">
        <title>Tepidicaulis marinum gen. nov., sp. nov., a novel marine bacterium denitrifying nitrate to nitrous oxide strictly under microaerobic conditions.</title>
        <authorList>
            <person name="Takeuchi M."/>
            <person name="Yamagishi T."/>
            <person name="Kamagata Y."/>
            <person name="Oshima K."/>
            <person name="Hattori M."/>
            <person name="Katayama T."/>
            <person name="Hanada S."/>
            <person name="Tamaki H."/>
            <person name="Marumo K."/>
            <person name="Maeda H."/>
            <person name="Nedachi M."/>
            <person name="Iwasaki W."/>
            <person name="Suwa Y."/>
            <person name="Sakata S."/>
        </authorList>
    </citation>
    <scope>NUCLEOTIDE SEQUENCE [LARGE SCALE GENOMIC DNA]</scope>
    <source>
        <strain evidence="8 9">MA2</strain>
    </source>
</reference>
<dbReference type="eggNOG" id="COG0166">
    <property type="taxonomic scope" value="Bacteria"/>
</dbReference>
<accession>A0A081BA99</accession>
<evidence type="ECO:0000256" key="2">
    <source>
        <dbReference type="ARBA" id="ARBA00006604"/>
    </source>
</evidence>
<dbReference type="GO" id="GO:0097367">
    <property type="term" value="F:carbohydrate derivative binding"/>
    <property type="evidence" value="ECO:0007669"/>
    <property type="project" value="InterPro"/>
</dbReference>
<dbReference type="STRING" id="1333998.M2A_1466"/>
<keyword evidence="3 7" id="KW-0312">Gluconeogenesis</keyword>
<dbReference type="Proteomes" id="UP000028702">
    <property type="component" value="Unassembled WGS sequence"/>
</dbReference>
<gene>
    <name evidence="8" type="ORF">M2A_1466</name>
</gene>
<comment type="pathway">
    <text evidence="1 7">Carbohydrate degradation; glycolysis; D-glyceraldehyde 3-phosphate and glycerone phosphate from D-glucose: step 2/4.</text>
</comment>
<dbReference type="Gene3D" id="3.40.50.10490">
    <property type="entry name" value="Glucose-6-phosphate isomerase like protein, domain 1"/>
    <property type="match status" value="2"/>
</dbReference>
<dbReference type="AlphaFoldDB" id="A0A081BA99"/>
<dbReference type="GO" id="GO:0004347">
    <property type="term" value="F:glucose-6-phosphate isomerase activity"/>
    <property type="evidence" value="ECO:0007669"/>
    <property type="project" value="UniProtKB-EC"/>
</dbReference>
<dbReference type="InterPro" id="IPR035476">
    <property type="entry name" value="SIS_PGI_1"/>
</dbReference>
<organism evidence="8 9">
    <name type="scientific">Tepidicaulis marinus</name>
    <dbReference type="NCBI Taxonomy" id="1333998"/>
    <lineage>
        <taxon>Bacteria</taxon>
        <taxon>Pseudomonadati</taxon>
        <taxon>Pseudomonadota</taxon>
        <taxon>Alphaproteobacteria</taxon>
        <taxon>Hyphomicrobiales</taxon>
        <taxon>Parvibaculaceae</taxon>
        <taxon>Tepidicaulis</taxon>
    </lineage>
</organism>
<dbReference type="PROSITE" id="PS00174">
    <property type="entry name" value="P_GLUCOSE_ISOMERASE_2"/>
    <property type="match status" value="1"/>
</dbReference>
<dbReference type="SUPFAM" id="SSF53697">
    <property type="entry name" value="SIS domain"/>
    <property type="match status" value="1"/>
</dbReference>
<dbReference type="UniPathway" id="UPA00109">
    <property type="reaction ID" value="UER00181"/>
</dbReference>
<evidence type="ECO:0000256" key="7">
    <source>
        <dbReference type="RuleBase" id="RU000612"/>
    </source>
</evidence>
<keyword evidence="9" id="KW-1185">Reference proteome</keyword>
<protein>
    <recommendedName>
        <fullName evidence="7">Glucose-6-phosphate isomerase</fullName>
        <ecNumber evidence="7">5.3.1.9</ecNumber>
    </recommendedName>
</protein>
<dbReference type="GO" id="GO:0006094">
    <property type="term" value="P:gluconeogenesis"/>
    <property type="evidence" value="ECO:0007669"/>
    <property type="project" value="UniProtKB-KW"/>
</dbReference>
<comment type="similarity">
    <text evidence="2 7">Belongs to the GPI family.</text>
</comment>
<dbReference type="GO" id="GO:0051156">
    <property type="term" value="P:glucose 6-phosphate metabolic process"/>
    <property type="evidence" value="ECO:0007669"/>
    <property type="project" value="TreeGrafter"/>
</dbReference>
<evidence type="ECO:0000313" key="9">
    <source>
        <dbReference type="Proteomes" id="UP000028702"/>
    </source>
</evidence>
<evidence type="ECO:0000256" key="1">
    <source>
        <dbReference type="ARBA" id="ARBA00004926"/>
    </source>
</evidence>
<dbReference type="PROSITE" id="PS51463">
    <property type="entry name" value="P_GLUCOSE_ISOMERASE_3"/>
    <property type="match status" value="1"/>
</dbReference>
<sequence length="441" mass="46779">MSFLPYHHEITRCLESAGLPEIVFKDHLARASEAAKRLRAEVKQGGLAMLTIARESTDLAAMEEVAAHLLKNTSDLVVLGTGGSSLGAQALAQLTGWNVAGHLPAASGGEAPPRFHFPDNLDAGSMEAVLSGLDLRSTRFLVISKSGGTAETLMQMLAAMSAIEAAGGGKYMSQHFAVLTEPAKPGKENPLRKIAEARGFPLLDHHTGIGGRFSVLSNVGLLPAQLMGLDGAKVREGALGVLNGVLESDDAAPVQGAALCDAQVSFQKTAIHILWPYVSRLEKFGLWYRQLWGESLGKESCGTLPAFGLGPVDQHSQLQLYLAGPKDKAFTIITAPAAGTGPEVSAALARECGLELFAGRRIGDLVEAEQRATIETLSRAGCPVREIALSALDERGLGALFMHFMIETILTGYMWGVDPFDQPAVEEGKVLAREYLATMAT</sequence>
<dbReference type="InterPro" id="IPR046348">
    <property type="entry name" value="SIS_dom_sf"/>
</dbReference>
<dbReference type="EC" id="5.3.1.9" evidence="7"/>
<dbReference type="GO" id="GO:0006096">
    <property type="term" value="P:glycolytic process"/>
    <property type="evidence" value="ECO:0007669"/>
    <property type="project" value="UniProtKB-UniPathway"/>
</dbReference>
<dbReference type="Pfam" id="PF00342">
    <property type="entry name" value="PGI"/>
    <property type="match status" value="1"/>
</dbReference>
<dbReference type="RefSeq" id="WP_052379287.1">
    <property type="nucleotide sequence ID" value="NZ_BBIO01000006.1"/>
</dbReference>
<dbReference type="PRINTS" id="PR00662">
    <property type="entry name" value="G6PISOMERASE"/>
</dbReference>
<proteinExistence type="inferred from homology"/>
<comment type="caution">
    <text evidence="8">The sequence shown here is derived from an EMBL/GenBank/DDBJ whole genome shotgun (WGS) entry which is preliminary data.</text>
</comment>
<evidence type="ECO:0000313" key="8">
    <source>
        <dbReference type="EMBL" id="GAK44967.1"/>
    </source>
</evidence>
<keyword evidence="5 7" id="KW-0413">Isomerase</keyword>
<evidence type="ECO:0000256" key="3">
    <source>
        <dbReference type="ARBA" id="ARBA00022432"/>
    </source>
</evidence>
<dbReference type="InterPro" id="IPR001672">
    <property type="entry name" value="G6P_Isomerase"/>
</dbReference>
<evidence type="ECO:0000256" key="4">
    <source>
        <dbReference type="ARBA" id="ARBA00023152"/>
    </source>
</evidence>
<dbReference type="InterPro" id="IPR018189">
    <property type="entry name" value="Phosphoglucose_isomerase_CS"/>
</dbReference>
<dbReference type="GO" id="GO:0005829">
    <property type="term" value="C:cytosol"/>
    <property type="evidence" value="ECO:0007669"/>
    <property type="project" value="TreeGrafter"/>
</dbReference>
<dbReference type="PANTHER" id="PTHR11469:SF1">
    <property type="entry name" value="GLUCOSE-6-PHOSPHATE ISOMERASE"/>
    <property type="match status" value="1"/>
</dbReference>
<evidence type="ECO:0000256" key="5">
    <source>
        <dbReference type="ARBA" id="ARBA00023235"/>
    </source>
</evidence>
<keyword evidence="4 7" id="KW-0324">Glycolysis</keyword>
<evidence type="ECO:0000256" key="6">
    <source>
        <dbReference type="ARBA" id="ARBA00029321"/>
    </source>
</evidence>
<comment type="catalytic activity">
    <reaction evidence="6 7">
        <text>alpha-D-glucose 6-phosphate = beta-D-fructose 6-phosphate</text>
        <dbReference type="Rhea" id="RHEA:11816"/>
        <dbReference type="ChEBI" id="CHEBI:57634"/>
        <dbReference type="ChEBI" id="CHEBI:58225"/>
        <dbReference type="EC" id="5.3.1.9"/>
    </reaction>
</comment>
<dbReference type="PANTHER" id="PTHR11469">
    <property type="entry name" value="GLUCOSE-6-PHOSPHATE ISOMERASE"/>
    <property type="match status" value="1"/>
</dbReference>
<name>A0A081BA99_9HYPH</name>
<dbReference type="EMBL" id="BBIO01000006">
    <property type="protein sequence ID" value="GAK44967.1"/>
    <property type="molecule type" value="Genomic_DNA"/>
</dbReference>
<dbReference type="GO" id="GO:0048029">
    <property type="term" value="F:monosaccharide binding"/>
    <property type="evidence" value="ECO:0007669"/>
    <property type="project" value="TreeGrafter"/>
</dbReference>
<dbReference type="CDD" id="cd05015">
    <property type="entry name" value="SIS_PGI_1"/>
    <property type="match status" value="1"/>
</dbReference>